<dbReference type="InterPro" id="IPR009061">
    <property type="entry name" value="DNA-bd_dom_put_sf"/>
</dbReference>
<accession>A0A212JTV7</accession>
<dbReference type="SUPFAM" id="SSF46955">
    <property type="entry name" value="Putative DNA-binding domain"/>
    <property type="match status" value="1"/>
</dbReference>
<dbReference type="RefSeq" id="WP_083820975.1">
    <property type="nucleotide sequence ID" value="NZ_LT599021.1"/>
</dbReference>
<sequence length="55" mass="6255">MDSADVCRALGISKRTLQTWRNNGKIPFAMLGGKVYYKEEDTHCLLQTEIKPAKK</sequence>
<feature type="domain" description="Helix-turn-helix" evidence="1">
    <location>
        <begin position="1"/>
        <end position="41"/>
    </location>
</feature>
<protein>
    <recommendedName>
        <fullName evidence="1">Helix-turn-helix domain-containing protein</fullName>
    </recommendedName>
</protein>
<dbReference type="PANTHER" id="PTHR34585:SF22">
    <property type="entry name" value="HELIX-TURN-HELIX DOMAIN-CONTAINING PROTEIN"/>
    <property type="match status" value="1"/>
</dbReference>
<organism evidence="3">
    <name type="scientific">uncultured Dysgonomonas sp</name>
    <dbReference type="NCBI Taxonomy" id="206096"/>
    <lineage>
        <taxon>Bacteria</taxon>
        <taxon>Pseudomonadati</taxon>
        <taxon>Bacteroidota</taxon>
        <taxon>Bacteroidia</taxon>
        <taxon>Bacteroidales</taxon>
        <taxon>Dysgonomonadaceae</taxon>
        <taxon>Dysgonomonas</taxon>
        <taxon>environmental samples</taxon>
    </lineage>
</organism>
<proteinExistence type="predicted"/>
<evidence type="ECO:0000313" key="2">
    <source>
        <dbReference type="EMBL" id="SBW00286.1"/>
    </source>
</evidence>
<reference evidence="3" key="1">
    <citation type="submission" date="2016-04" db="EMBL/GenBank/DDBJ databases">
        <authorList>
            <person name="Evans L.H."/>
            <person name="Alamgir A."/>
            <person name="Owens N."/>
            <person name="Weber N.D."/>
            <person name="Virtaneva K."/>
            <person name="Barbian K."/>
            <person name="Babar A."/>
            <person name="Rosenke K."/>
        </authorList>
    </citation>
    <scope>NUCLEOTIDE SEQUENCE</scope>
    <source>
        <strain evidence="2">86-1</strain>
        <strain evidence="3">86-2</strain>
    </source>
</reference>
<dbReference type="EMBL" id="FLUM01000002">
    <property type="protein sequence ID" value="SBW00286.1"/>
    <property type="molecule type" value="Genomic_DNA"/>
</dbReference>
<dbReference type="Gene3D" id="1.10.1660.10">
    <property type="match status" value="1"/>
</dbReference>
<dbReference type="AlphaFoldDB" id="A0A212JTV7"/>
<evidence type="ECO:0000259" key="1">
    <source>
        <dbReference type="Pfam" id="PF12728"/>
    </source>
</evidence>
<name>A0A212JTV7_9BACT</name>
<dbReference type="PANTHER" id="PTHR34585">
    <property type="match status" value="1"/>
</dbReference>
<evidence type="ECO:0000313" key="3">
    <source>
        <dbReference type="EMBL" id="SBW02817.1"/>
    </source>
</evidence>
<gene>
    <name evidence="2" type="ORF">KL86DYS1_20152</name>
    <name evidence="3" type="ORF">KL86DYS2_12325</name>
</gene>
<dbReference type="EMBL" id="FLUL01000001">
    <property type="protein sequence ID" value="SBW02817.1"/>
    <property type="molecule type" value="Genomic_DNA"/>
</dbReference>
<dbReference type="InterPro" id="IPR041657">
    <property type="entry name" value="HTH_17"/>
</dbReference>
<dbReference type="Pfam" id="PF12728">
    <property type="entry name" value="HTH_17"/>
    <property type="match status" value="1"/>
</dbReference>